<dbReference type="EMBL" id="CAKOGL010000006">
    <property type="protein sequence ID" value="CAH2087113.1"/>
    <property type="molecule type" value="Genomic_DNA"/>
</dbReference>
<dbReference type="InterPro" id="IPR011011">
    <property type="entry name" value="Znf_FYVE_PHD"/>
</dbReference>
<dbReference type="Gene3D" id="3.30.40.10">
    <property type="entry name" value="Zinc/RING finger domain, C3HC4 (zinc finger)"/>
    <property type="match status" value="1"/>
</dbReference>
<feature type="domain" description="Reverse transcriptase" evidence="8">
    <location>
        <begin position="841"/>
        <end position="1131"/>
    </location>
</feature>
<dbReference type="InterPro" id="IPR036691">
    <property type="entry name" value="Endo/exonu/phosph_ase_sf"/>
</dbReference>
<evidence type="ECO:0000313" key="9">
    <source>
        <dbReference type="EMBL" id="CAH2087113.1"/>
    </source>
</evidence>
<dbReference type="SUPFAM" id="SSF56672">
    <property type="entry name" value="DNA/RNA polymerases"/>
    <property type="match status" value="1"/>
</dbReference>
<feature type="transmembrane region" description="Helical" evidence="6">
    <location>
        <begin position="1189"/>
        <end position="1210"/>
    </location>
</feature>
<keyword evidence="6" id="KW-0472">Membrane</keyword>
<dbReference type="SUPFAM" id="SSF57903">
    <property type="entry name" value="FYVE/PHD zinc finger"/>
    <property type="match status" value="1"/>
</dbReference>
<dbReference type="Pfam" id="PF03372">
    <property type="entry name" value="Exo_endo_phos"/>
    <property type="match status" value="1"/>
</dbReference>
<evidence type="ECO:0000256" key="2">
    <source>
        <dbReference type="ARBA" id="ARBA00022771"/>
    </source>
</evidence>
<dbReference type="GO" id="GO:0008270">
    <property type="term" value="F:zinc ion binding"/>
    <property type="evidence" value="ECO:0007669"/>
    <property type="project" value="UniProtKB-KW"/>
</dbReference>
<dbReference type="GO" id="GO:0003824">
    <property type="term" value="F:catalytic activity"/>
    <property type="evidence" value="ECO:0007669"/>
    <property type="project" value="InterPro"/>
</dbReference>
<keyword evidence="10" id="KW-1185">Reference proteome</keyword>
<evidence type="ECO:0000259" key="8">
    <source>
        <dbReference type="PROSITE" id="PS50878"/>
    </source>
</evidence>
<protein>
    <recommendedName>
        <fullName evidence="11">Reverse transcriptase domain-containing protein</fullName>
    </recommendedName>
</protein>
<dbReference type="PROSITE" id="PS50878">
    <property type="entry name" value="RT_POL"/>
    <property type="match status" value="1"/>
</dbReference>
<dbReference type="SUPFAM" id="SSF56219">
    <property type="entry name" value="DNase I-like"/>
    <property type="match status" value="1"/>
</dbReference>
<evidence type="ECO:0008006" key="11">
    <source>
        <dbReference type="Google" id="ProtNLM"/>
    </source>
</evidence>
<evidence type="ECO:0000256" key="3">
    <source>
        <dbReference type="ARBA" id="ARBA00022833"/>
    </source>
</evidence>
<dbReference type="CDD" id="cd01650">
    <property type="entry name" value="RT_nLTR_like"/>
    <property type="match status" value="1"/>
</dbReference>
<feature type="coiled-coil region" evidence="5">
    <location>
        <begin position="122"/>
        <end position="180"/>
    </location>
</feature>
<organism evidence="9 10">
    <name type="scientific">Euphydryas editha</name>
    <name type="common">Edith's checkerspot</name>
    <dbReference type="NCBI Taxonomy" id="104508"/>
    <lineage>
        <taxon>Eukaryota</taxon>
        <taxon>Metazoa</taxon>
        <taxon>Ecdysozoa</taxon>
        <taxon>Arthropoda</taxon>
        <taxon>Hexapoda</taxon>
        <taxon>Insecta</taxon>
        <taxon>Pterygota</taxon>
        <taxon>Neoptera</taxon>
        <taxon>Endopterygota</taxon>
        <taxon>Lepidoptera</taxon>
        <taxon>Glossata</taxon>
        <taxon>Ditrysia</taxon>
        <taxon>Papilionoidea</taxon>
        <taxon>Nymphalidae</taxon>
        <taxon>Nymphalinae</taxon>
        <taxon>Euphydryas</taxon>
    </lineage>
</organism>
<dbReference type="PROSITE" id="PS50016">
    <property type="entry name" value="ZF_PHD_2"/>
    <property type="match status" value="1"/>
</dbReference>
<dbReference type="PANTHER" id="PTHR33332">
    <property type="entry name" value="REVERSE TRANSCRIPTASE DOMAIN-CONTAINING PROTEIN"/>
    <property type="match status" value="1"/>
</dbReference>
<dbReference type="InterPro" id="IPR001965">
    <property type="entry name" value="Znf_PHD"/>
</dbReference>
<gene>
    <name evidence="9" type="ORF">EEDITHA_LOCUS3407</name>
</gene>
<evidence type="ECO:0000256" key="5">
    <source>
        <dbReference type="SAM" id="Coils"/>
    </source>
</evidence>
<dbReference type="SMART" id="SM00249">
    <property type="entry name" value="PHD"/>
    <property type="match status" value="1"/>
</dbReference>
<dbReference type="InterPro" id="IPR005135">
    <property type="entry name" value="Endo/exonuclease/phosphatase"/>
</dbReference>
<dbReference type="PROSITE" id="PS01359">
    <property type="entry name" value="ZF_PHD_1"/>
    <property type="match status" value="1"/>
</dbReference>
<keyword evidence="1" id="KW-0479">Metal-binding</keyword>
<proteinExistence type="predicted"/>
<evidence type="ECO:0000259" key="7">
    <source>
        <dbReference type="PROSITE" id="PS50016"/>
    </source>
</evidence>
<evidence type="ECO:0000256" key="1">
    <source>
        <dbReference type="ARBA" id="ARBA00022723"/>
    </source>
</evidence>
<keyword evidence="5" id="KW-0175">Coiled coil</keyword>
<accession>A0AAU9TK91</accession>
<sequence length="1312" mass="151539">MDNKCNGCGAVVFDISYMECSRERCKKLYHLKCVTLSTEKLEDLGEEYKRQWTCPECACTIPKTDNSDTPVRGNAFVNKANTPCYVNTERGSGRKNKDIQPIDNRRVLDELVEFRLEMKYCMEEQRQEFSKLKERYMNTEKELKDVRKVLKTVLEKANKVDILENKIKELMERNEYLENISKVSVNENEISTNQKVQSSYAIAVKQNQAQLCSNNNHIKKDGRATKSASYGYENSNKTNEMVKGNVNSLNILESRKSDSISNTTENKDEREEHGIWAQINRKLNKYPHREVHKGGNLNVSAIKGTERMKYLHIWRLQKDTQIDNVEKHVRNICGQEVPIKVDKIKHKTERDYASFIGKSFHLFYQNVRGLRTKSEEFYTSILSSDADFFAITETGLNNSFKDAEIIPPGYSIIRSDRADGRKQGGACLVATPRFELRRISCDVNIDERVFELVCAAVYLRDRFIFLLCVVYIPPNSSENEYMLLFKVIEQFCDKYREIIVLGDFNLYSCCINVNNYFEYFLKYCGFTQSNTIRNCNNRCLDLVLSTFAESGHVEVTAAAVPLVSVDIQHPPLEVTIGLQAEYSGASCMSDRSTQTSNDWNFYKADFYLLYSLLSEVDWSAIYDLDLDQSLHYFYNTINLIFDICVPRKTLNCKNSKYIYPQWYTLEIIREIKMKAILHKIYKSTKSTADYQAFSQSRRKVKAMIVTAYEQYRQQAQDNLLQDPSSFWNYVKSKNGRKGSLKIKKNGLYLNDAQCVQELAQYFHSVYSTERADLNVNAAVLSAGDNNSGARVHINKLELADVERALKHLKPKKSSGPDGIPPFIFKDCRLVLAEPLLYIYNKCLSAEVFPERWKTTRVIPVPKGESGMSVEGYRPVAVLSTPAKIFETAIYKSLYAQVNAQLSEAQHGFRPMRSTTSNLMGYVAHLLPTLDVGGQTDSAYFDFKKAFDLVDNDVLLRKLAGVGFSPHLLKFFASYMSDRQQYVEYAGHKSEQYFTRSGVSQGSNLGPLQFILMINDLPLVVKHAKCLLFADDLKLSLTINSVQDCERLQADIDRVVTWSKDNLLQFNNNKCSAITFSRAHKPLIYTYNIDEVPMTRVKEIKDLGVYFNTQLNFRDHIVNICKKAYKKLGFLLRTVRTFTNLKAITVLYNTLVRSQLEYNATIWGPHEHKYILMLERIQNKFMRFLYLKYYGVYPFYPLMYPTLFVLGMVGYNELRVRRNLALALFVFKIIRGRLHEPNILEQIHLCVPDRYVWRRRRPRLFVVPIGKTELMKMAPLSRALCTINLVVENGLDLFCCSLSEFKKSTMYILSFRL</sequence>
<keyword evidence="6" id="KW-0812">Transmembrane</keyword>
<dbReference type="Gene3D" id="3.60.10.10">
    <property type="entry name" value="Endonuclease/exonuclease/phosphatase"/>
    <property type="match status" value="1"/>
</dbReference>
<reference evidence="9" key="1">
    <citation type="submission" date="2022-03" db="EMBL/GenBank/DDBJ databases">
        <authorList>
            <person name="Tunstrom K."/>
        </authorList>
    </citation>
    <scope>NUCLEOTIDE SEQUENCE</scope>
</reference>
<evidence type="ECO:0000313" key="10">
    <source>
        <dbReference type="Proteomes" id="UP001153954"/>
    </source>
</evidence>
<dbReference type="InterPro" id="IPR019787">
    <property type="entry name" value="Znf_PHD-finger"/>
</dbReference>
<dbReference type="Proteomes" id="UP001153954">
    <property type="component" value="Unassembled WGS sequence"/>
</dbReference>
<dbReference type="GO" id="GO:0071897">
    <property type="term" value="P:DNA biosynthetic process"/>
    <property type="evidence" value="ECO:0007669"/>
    <property type="project" value="UniProtKB-ARBA"/>
</dbReference>
<comment type="caution">
    <text evidence="9">The sequence shown here is derived from an EMBL/GenBank/DDBJ whole genome shotgun (WGS) entry which is preliminary data.</text>
</comment>
<evidence type="ECO:0000256" key="6">
    <source>
        <dbReference type="SAM" id="Phobius"/>
    </source>
</evidence>
<dbReference type="InterPro" id="IPR043502">
    <property type="entry name" value="DNA/RNA_pol_sf"/>
</dbReference>
<dbReference type="InterPro" id="IPR000477">
    <property type="entry name" value="RT_dom"/>
</dbReference>
<dbReference type="InterPro" id="IPR013083">
    <property type="entry name" value="Znf_RING/FYVE/PHD"/>
</dbReference>
<dbReference type="InterPro" id="IPR019786">
    <property type="entry name" value="Zinc_finger_PHD-type_CS"/>
</dbReference>
<feature type="domain" description="PHD-type" evidence="7">
    <location>
        <begin position="2"/>
        <end position="60"/>
    </location>
</feature>
<evidence type="ECO:0000256" key="4">
    <source>
        <dbReference type="PROSITE-ProRule" id="PRU00146"/>
    </source>
</evidence>
<keyword evidence="2 4" id="KW-0863">Zinc-finger</keyword>
<keyword evidence="6" id="KW-1133">Transmembrane helix</keyword>
<name>A0AAU9TK91_EUPED</name>
<keyword evidence="3" id="KW-0862">Zinc</keyword>
<dbReference type="Pfam" id="PF00078">
    <property type="entry name" value="RVT_1"/>
    <property type="match status" value="1"/>
</dbReference>